<reference evidence="2 3" key="1">
    <citation type="submission" date="2023-08" db="EMBL/GenBank/DDBJ databases">
        <title>Black Yeasts Isolated from many extreme environments.</title>
        <authorList>
            <person name="Coleine C."/>
            <person name="Stajich J.E."/>
            <person name="Selbmann L."/>
        </authorList>
    </citation>
    <scope>NUCLEOTIDE SEQUENCE [LARGE SCALE GENOMIC DNA]</scope>
    <source>
        <strain evidence="2 3">CCFEE 5910</strain>
    </source>
</reference>
<evidence type="ECO:0000313" key="3">
    <source>
        <dbReference type="Proteomes" id="UP001309876"/>
    </source>
</evidence>
<feature type="compositionally biased region" description="Polar residues" evidence="1">
    <location>
        <begin position="25"/>
        <end position="42"/>
    </location>
</feature>
<dbReference type="AlphaFoldDB" id="A0AAN7SV61"/>
<feature type="region of interest" description="Disordered" evidence="1">
    <location>
        <begin position="73"/>
        <end position="113"/>
    </location>
</feature>
<sequence>MPGKYNAEQKWSSSTRSDRAYSPYGRTTTSRNQFDATRSSKATGRGAQIEYSYIPYEKPLPPQTQVPHRYDLRRTSARSSRSNAAGQTRKTSSGRVRKAVTTQRPPRSPEYWSDTRLGTIDARVEQQVNHGPVFDVAHIRVAPPPRRSSHDLRMAKARSIFETDPQAAPIYGVPYDEDSRKRGQFSALYHGHLNSGVSKIISPDRSQFLERQEDIDQGIKSSWWGFGQTNSSLSLLGARVAQEELKGVSYYPRVQKFKNTMRLLERRNTLDRLTYNEQEELISWWQSKFGKSEDKVSSSKRVTKAKKGGSSWNPFSRHYWRRRRERKEEERRREQLRKEMEGQSLSERYNSSIYGPSHNSTESVLSYPLRNPK</sequence>
<keyword evidence="3" id="KW-1185">Reference proteome</keyword>
<comment type="caution">
    <text evidence="2">The sequence shown here is derived from an EMBL/GenBank/DDBJ whole genome shotgun (WGS) entry which is preliminary data.</text>
</comment>
<evidence type="ECO:0000313" key="2">
    <source>
        <dbReference type="EMBL" id="KAK5082306.1"/>
    </source>
</evidence>
<accession>A0AAN7SV61</accession>
<proteinExistence type="predicted"/>
<feature type="region of interest" description="Disordered" evidence="1">
    <location>
        <begin position="1"/>
        <end position="47"/>
    </location>
</feature>
<feature type="compositionally biased region" description="Polar residues" evidence="1">
    <location>
        <begin position="343"/>
        <end position="364"/>
    </location>
</feature>
<evidence type="ECO:0000256" key="1">
    <source>
        <dbReference type="SAM" id="MobiDB-lite"/>
    </source>
</evidence>
<dbReference type="EMBL" id="JAVRRJ010000008">
    <property type="protein sequence ID" value="KAK5082306.1"/>
    <property type="molecule type" value="Genomic_DNA"/>
</dbReference>
<feature type="compositionally biased region" description="Polar residues" evidence="1">
    <location>
        <begin position="86"/>
        <end position="105"/>
    </location>
</feature>
<gene>
    <name evidence="2" type="ORF">LTR05_007452</name>
</gene>
<feature type="region of interest" description="Disordered" evidence="1">
    <location>
        <begin position="323"/>
        <end position="373"/>
    </location>
</feature>
<feature type="region of interest" description="Disordered" evidence="1">
    <location>
        <begin position="296"/>
        <end position="315"/>
    </location>
</feature>
<name>A0AAN7SV61_9EURO</name>
<dbReference type="Proteomes" id="UP001309876">
    <property type="component" value="Unassembled WGS sequence"/>
</dbReference>
<organism evidence="2 3">
    <name type="scientific">Lithohypha guttulata</name>
    <dbReference type="NCBI Taxonomy" id="1690604"/>
    <lineage>
        <taxon>Eukaryota</taxon>
        <taxon>Fungi</taxon>
        <taxon>Dikarya</taxon>
        <taxon>Ascomycota</taxon>
        <taxon>Pezizomycotina</taxon>
        <taxon>Eurotiomycetes</taxon>
        <taxon>Chaetothyriomycetidae</taxon>
        <taxon>Chaetothyriales</taxon>
        <taxon>Trichomeriaceae</taxon>
        <taxon>Lithohypha</taxon>
    </lineage>
</organism>
<protein>
    <submittedName>
        <fullName evidence="2">Uncharacterized protein</fullName>
    </submittedName>
</protein>
<feature type="compositionally biased region" description="Basic and acidic residues" evidence="1">
    <location>
        <begin position="326"/>
        <end position="341"/>
    </location>
</feature>